<evidence type="ECO:0000256" key="3">
    <source>
        <dbReference type="ARBA" id="ARBA00023125"/>
    </source>
</evidence>
<dbReference type="PROSITE" id="PS51032">
    <property type="entry name" value="AP2_ERF"/>
    <property type="match status" value="1"/>
</dbReference>
<gene>
    <name evidence="8" type="ORF">SAY86_018400</name>
</gene>
<dbReference type="GO" id="GO:0003677">
    <property type="term" value="F:DNA binding"/>
    <property type="evidence" value="ECO:0007669"/>
    <property type="project" value="UniProtKB-KW"/>
</dbReference>
<keyword evidence="4" id="KW-0804">Transcription</keyword>
<protein>
    <recommendedName>
        <fullName evidence="7">AP2/ERF domain-containing protein</fullName>
    </recommendedName>
</protein>
<dbReference type="SMART" id="SM00380">
    <property type="entry name" value="AP2"/>
    <property type="match status" value="1"/>
</dbReference>
<comment type="subcellular location">
    <subcellularLocation>
        <location evidence="1">Nucleus</location>
    </subcellularLocation>
</comment>
<evidence type="ECO:0000313" key="8">
    <source>
        <dbReference type="EMBL" id="KAK4784032.1"/>
    </source>
</evidence>
<keyword evidence="5" id="KW-0539">Nucleus</keyword>
<feature type="domain" description="AP2/ERF" evidence="7">
    <location>
        <begin position="163"/>
        <end position="220"/>
    </location>
</feature>
<dbReference type="EMBL" id="JAXQNO010000014">
    <property type="protein sequence ID" value="KAK4784032.1"/>
    <property type="molecule type" value="Genomic_DNA"/>
</dbReference>
<evidence type="ECO:0000256" key="2">
    <source>
        <dbReference type="ARBA" id="ARBA00023015"/>
    </source>
</evidence>
<dbReference type="Proteomes" id="UP001346149">
    <property type="component" value="Unassembled WGS sequence"/>
</dbReference>
<dbReference type="SUPFAM" id="SSF54171">
    <property type="entry name" value="DNA-binding domain"/>
    <property type="match status" value="1"/>
</dbReference>
<keyword evidence="3" id="KW-0238">DNA-binding</keyword>
<feature type="compositionally biased region" description="Basic residues" evidence="6">
    <location>
        <begin position="159"/>
        <end position="168"/>
    </location>
</feature>
<evidence type="ECO:0000256" key="1">
    <source>
        <dbReference type="ARBA" id="ARBA00004123"/>
    </source>
</evidence>
<evidence type="ECO:0000313" key="9">
    <source>
        <dbReference type="Proteomes" id="UP001346149"/>
    </source>
</evidence>
<keyword evidence="9" id="KW-1185">Reference proteome</keyword>
<evidence type="ECO:0000256" key="4">
    <source>
        <dbReference type="ARBA" id="ARBA00023163"/>
    </source>
</evidence>
<dbReference type="GO" id="GO:0003700">
    <property type="term" value="F:DNA-binding transcription factor activity"/>
    <property type="evidence" value="ECO:0007669"/>
    <property type="project" value="InterPro"/>
</dbReference>
<feature type="compositionally biased region" description="Low complexity" evidence="6">
    <location>
        <begin position="407"/>
        <end position="419"/>
    </location>
</feature>
<evidence type="ECO:0000256" key="5">
    <source>
        <dbReference type="ARBA" id="ARBA00023242"/>
    </source>
</evidence>
<comment type="caution">
    <text evidence="8">The sequence shown here is derived from an EMBL/GenBank/DDBJ whole genome shotgun (WGS) entry which is preliminary data.</text>
</comment>
<dbReference type="InterPro" id="IPR016177">
    <property type="entry name" value="DNA-bd_dom_sf"/>
</dbReference>
<keyword evidence="2" id="KW-0805">Transcription regulation</keyword>
<dbReference type="Gene3D" id="3.30.730.10">
    <property type="entry name" value="AP2/ERF domain"/>
    <property type="match status" value="1"/>
</dbReference>
<evidence type="ECO:0000259" key="7">
    <source>
        <dbReference type="PROSITE" id="PS51032"/>
    </source>
</evidence>
<evidence type="ECO:0000256" key="6">
    <source>
        <dbReference type="SAM" id="MobiDB-lite"/>
    </source>
</evidence>
<sequence length="451" mass="48948">MLDLNIEFPSSDSYSRGHEKLLVMAMEEEGVDRSMLIGVAAAGGKSGEEDGGEENSGGTSDKSQEVAGDENSSCTDAFVFDVFKKDASPPSSRPDFVTRQLFPIRSGAKSEPGHGPLTAATAMRSQWLNLSFGRVGGGDTTGGPLMVDELSKLRQPKQQVRKSRRGPRSRSSQYRGVTFYGGPAGGNRIYGGFDTAYTAARAYDRAAIKFRGVDADINFSISDYEEDMKQIRLFRICTFDPMRPDWELDQGRVCSHAPPAEKQFFERKSSLITAEMRQQPMVMQFNGQEALAGFDNSNYEGNADLGAPREGCGSRDLDLNLGMAPPSRDQRSIKVAGHYGFDGPNGGAPMLGKAMEKRRVEVRACSKMGWEIPISLNYLGKSASPLMPFLFSSNAAAASGFSCSSSNSSSLSNSPPAHLRQGDLTTPQNPIPHLLMKHSPINMNPFPAFSF</sequence>
<organism evidence="8 9">
    <name type="scientific">Trapa natans</name>
    <name type="common">Water chestnut</name>
    <dbReference type="NCBI Taxonomy" id="22666"/>
    <lineage>
        <taxon>Eukaryota</taxon>
        <taxon>Viridiplantae</taxon>
        <taxon>Streptophyta</taxon>
        <taxon>Embryophyta</taxon>
        <taxon>Tracheophyta</taxon>
        <taxon>Spermatophyta</taxon>
        <taxon>Magnoliopsida</taxon>
        <taxon>eudicotyledons</taxon>
        <taxon>Gunneridae</taxon>
        <taxon>Pentapetalae</taxon>
        <taxon>rosids</taxon>
        <taxon>malvids</taxon>
        <taxon>Myrtales</taxon>
        <taxon>Lythraceae</taxon>
        <taxon>Trapa</taxon>
    </lineage>
</organism>
<dbReference type="GO" id="GO:0005634">
    <property type="term" value="C:nucleus"/>
    <property type="evidence" value="ECO:0007669"/>
    <property type="project" value="UniProtKB-SubCell"/>
</dbReference>
<dbReference type="InterPro" id="IPR036955">
    <property type="entry name" value="AP2/ERF_dom_sf"/>
</dbReference>
<dbReference type="CDD" id="cd00018">
    <property type="entry name" value="AP2"/>
    <property type="match status" value="1"/>
</dbReference>
<feature type="region of interest" description="Disordered" evidence="6">
    <location>
        <begin position="141"/>
        <end position="177"/>
    </location>
</feature>
<accession>A0AAN7LCN3</accession>
<dbReference type="PANTHER" id="PTHR32467">
    <property type="entry name" value="AP2-LIKE ETHYLENE-RESPONSIVE TRANSCRIPTION FACTOR"/>
    <property type="match status" value="1"/>
</dbReference>
<dbReference type="PANTHER" id="PTHR32467:SF118">
    <property type="entry name" value="ETHYLENE-RESPONSIVE TRANSCRIPTION FACTOR RAP2-7"/>
    <property type="match status" value="1"/>
</dbReference>
<dbReference type="InterPro" id="IPR001471">
    <property type="entry name" value="AP2/ERF_dom"/>
</dbReference>
<dbReference type="AlphaFoldDB" id="A0AAN7LCN3"/>
<proteinExistence type="predicted"/>
<name>A0AAN7LCN3_TRANT</name>
<feature type="region of interest" description="Disordered" evidence="6">
    <location>
        <begin position="407"/>
        <end position="436"/>
    </location>
</feature>
<feature type="region of interest" description="Disordered" evidence="6">
    <location>
        <begin position="42"/>
        <end position="70"/>
    </location>
</feature>
<reference evidence="8 9" key="1">
    <citation type="journal article" date="2023" name="Hortic Res">
        <title>Pangenome of water caltrop reveals structural variations and asymmetric subgenome divergence after allopolyploidization.</title>
        <authorList>
            <person name="Zhang X."/>
            <person name="Chen Y."/>
            <person name="Wang L."/>
            <person name="Yuan Y."/>
            <person name="Fang M."/>
            <person name="Shi L."/>
            <person name="Lu R."/>
            <person name="Comes H.P."/>
            <person name="Ma Y."/>
            <person name="Chen Y."/>
            <person name="Huang G."/>
            <person name="Zhou Y."/>
            <person name="Zheng Z."/>
            <person name="Qiu Y."/>
        </authorList>
    </citation>
    <scope>NUCLEOTIDE SEQUENCE [LARGE SCALE GENOMIC DNA]</scope>
    <source>
        <strain evidence="8">F231</strain>
    </source>
</reference>